<dbReference type="InterPro" id="IPR053247">
    <property type="entry name" value="GPCR_GPR1/git3-like"/>
</dbReference>
<feature type="compositionally biased region" description="Acidic residues" evidence="5">
    <location>
        <begin position="33"/>
        <end position="78"/>
    </location>
</feature>
<organism evidence="8 9">
    <name type="scientific">Cercospora berteroae</name>
    <dbReference type="NCBI Taxonomy" id="357750"/>
    <lineage>
        <taxon>Eukaryota</taxon>
        <taxon>Fungi</taxon>
        <taxon>Dikarya</taxon>
        <taxon>Ascomycota</taxon>
        <taxon>Pezizomycotina</taxon>
        <taxon>Dothideomycetes</taxon>
        <taxon>Dothideomycetidae</taxon>
        <taxon>Mycosphaerellales</taxon>
        <taxon>Mycosphaerellaceae</taxon>
        <taxon>Cercospora</taxon>
    </lineage>
</organism>
<feature type="transmembrane region" description="Helical" evidence="6">
    <location>
        <begin position="777"/>
        <end position="804"/>
    </location>
</feature>
<dbReference type="PANTHER" id="PTHR42058:SF1">
    <property type="entry name" value="G-PROTEIN COUPLED RECEPTORS FAMILY 2 PROFILE 2 DOMAIN-CONTAINING PROTEIN"/>
    <property type="match status" value="1"/>
</dbReference>
<dbReference type="AlphaFoldDB" id="A0A2S6BYZ2"/>
<evidence type="ECO:0000256" key="2">
    <source>
        <dbReference type="ARBA" id="ARBA00022692"/>
    </source>
</evidence>
<feature type="compositionally biased region" description="Basic residues" evidence="5">
    <location>
        <begin position="86"/>
        <end position="98"/>
    </location>
</feature>
<evidence type="ECO:0000256" key="1">
    <source>
        <dbReference type="ARBA" id="ARBA00004141"/>
    </source>
</evidence>
<sequence length="1170" mass="129706">MPFKKGGGHHKGRKSSTRISLPATRTPTPRVDDDNEDEEMADQDEIQYDAPEPDADEDEAEDAATPAADEDDDDDDDDAPRITTIPRRRAKAARRASRRGGDDNTPEPGDDGSDVGTPQRRRRGRPTTGSSRRTGGFRGRRKGQKDEGPKTIMDKNGTVLEVVDDEAQVDWDPEGEEKVDALGFLKGGREYRVRTFTIMGKGERQYMLSTEPARCCGFRDSYLFFTKHPKLYKVVIGEDEKRDLIERTILPSSYKGRTIGVVAARSVFREFGARIIVGGQRIIDDYRVADARAEGAVEGELADPDDYVPDKREEYNRNRYVAWFGASDVYKQGGSTVPNKQGPIGKRRNNITRDNWQFMHARDASRFNSTLTAHRALNKDGVYDFNTNAMFYPKIMQPTHAKWEYIPPGADEPHNNALTNGLTNGHANGDSGSADHDEESTIFTPVPPVISRNLKVIDTVYSAPPISHAGYPGPDGHVEDPTSGPNGLSSIPQELLDELPPECRAAFEEARAKEIGWKKQWGTETDSAHRGHLKIGFNGCRKGATSADTSKMSSGLDLGDLGGLNITFCPTPFVAESNFPNTGGYLGGRYCGKLSPTLSCCLPCPLEDLVYTDTFLHLMDASHWLNIPSLALQCLLLITFLVLPADVGHRNYLGVGLCISIIMVQLGFLIPLGTKPEMCHDTITPNDMRSSLSCAWTGAFLVTGAMACAVWVMLRSLWTHLRICWDFQHQKTFFWVAQAVGWGLPLLFLALTLPITGVSYRLGPSCVPNQKNSFLTWFGWLIAFGCIAALLTTSTTIFCLWVYLKDLGKHSRSGKGHSTTEQSRTGDESVAPNMESGWESRNSTRRLAWTRVKKVLLMQWRSMLLSTLVIVMVMYYGTVFVKQTNTSLDAESPAKRGGLTNWAICMVLNSGDKSKCDALSKILGLDEDAVIAAWFIAGLVGTFTFLLMFRRSMIGGWWFLLRHPRSWGRTESVGHEDFFIIDPKSQNKTTFTADGTKRISFGKQLQSEKEFTNIDAIDEEEDAENESLDEIEPLPHHLANRKPGAHGVPSMLSPVSPISPALANSYPRHVMHSGNATPVSGILPDITETPRRHYVMDSKMDSAILGAPQQQARWSDSTTSEMEYEAGDVSRRHETTNLFDVRRGEEDFEGEIGGSSAAGRKRNAKLDNMF</sequence>
<keyword evidence="9" id="KW-1185">Reference proteome</keyword>
<feature type="region of interest" description="Disordered" evidence="5">
    <location>
        <begin position="469"/>
        <end position="488"/>
    </location>
</feature>
<feature type="region of interest" description="Disordered" evidence="5">
    <location>
        <begin position="1147"/>
        <end position="1170"/>
    </location>
</feature>
<keyword evidence="3 6" id="KW-1133">Transmembrane helix</keyword>
<evidence type="ECO:0000256" key="5">
    <source>
        <dbReference type="SAM" id="MobiDB-lite"/>
    </source>
</evidence>
<feature type="region of interest" description="Disordered" evidence="5">
    <location>
        <begin position="810"/>
        <end position="838"/>
    </location>
</feature>
<evidence type="ECO:0000256" key="3">
    <source>
        <dbReference type="ARBA" id="ARBA00022989"/>
    </source>
</evidence>
<feature type="transmembrane region" description="Helical" evidence="6">
    <location>
        <begin position="855"/>
        <end position="877"/>
    </location>
</feature>
<feature type="compositionally biased region" description="Polar residues" evidence="5">
    <location>
        <begin position="416"/>
        <end position="426"/>
    </location>
</feature>
<dbReference type="EMBL" id="PNEN01001673">
    <property type="protein sequence ID" value="PPJ52689.1"/>
    <property type="molecule type" value="Genomic_DNA"/>
</dbReference>
<evidence type="ECO:0000259" key="7">
    <source>
        <dbReference type="PROSITE" id="PS50261"/>
    </source>
</evidence>
<dbReference type="InterPro" id="IPR017981">
    <property type="entry name" value="GPCR_2-like_7TM"/>
</dbReference>
<feature type="transmembrane region" description="Helical" evidence="6">
    <location>
        <begin position="690"/>
        <end position="712"/>
    </location>
</feature>
<gene>
    <name evidence="8" type="ORF">CBER1_10821</name>
</gene>
<feature type="compositionally biased region" description="Basic and acidic residues" evidence="5">
    <location>
        <begin position="144"/>
        <end position="153"/>
    </location>
</feature>
<feature type="compositionally biased region" description="Polar residues" evidence="5">
    <location>
        <begin position="17"/>
        <end position="27"/>
    </location>
</feature>
<dbReference type="PANTHER" id="PTHR42058">
    <property type="entry name" value="G_PROTEIN_RECEP_F2_4 DOMAIN-CONTAINING PROTEIN"/>
    <property type="match status" value="1"/>
</dbReference>
<dbReference type="Proteomes" id="UP000237631">
    <property type="component" value="Unassembled WGS sequence"/>
</dbReference>
<reference evidence="9" key="1">
    <citation type="journal article" date="2017" name="bioRxiv">
        <title>Conservation of a gene cluster reveals novel cercosporin biosynthetic mechanisms and extends production to the genus Colletotrichum.</title>
        <authorList>
            <person name="de Jonge R."/>
            <person name="Ebert M.K."/>
            <person name="Huitt-Roehl C.R."/>
            <person name="Pal P."/>
            <person name="Suttle J.C."/>
            <person name="Spanner R.E."/>
            <person name="Neubauer J.D."/>
            <person name="Jurick W.M.II."/>
            <person name="Stott K.A."/>
            <person name="Secor G.A."/>
            <person name="Thomma B.P.H.J."/>
            <person name="Van de Peer Y."/>
            <person name="Townsend C.A."/>
            <person name="Bolton M.D."/>
        </authorList>
    </citation>
    <scope>NUCLEOTIDE SEQUENCE [LARGE SCALE GENOMIC DNA]</scope>
    <source>
        <strain evidence="9">CBS538.71</strain>
    </source>
</reference>
<dbReference type="OrthoDB" id="408743at2759"/>
<name>A0A2S6BYZ2_9PEZI</name>
<feature type="region of interest" description="Disordered" evidence="5">
    <location>
        <begin position="1"/>
        <end position="154"/>
    </location>
</feature>
<feature type="domain" description="G-protein coupled receptors family 2 profile 2" evidence="7">
    <location>
        <begin position="615"/>
        <end position="804"/>
    </location>
</feature>
<feature type="compositionally biased region" description="Basic residues" evidence="5">
    <location>
        <begin position="1"/>
        <end position="16"/>
    </location>
</feature>
<evidence type="ECO:0000256" key="6">
    <source>
        <dbReference type="SAM" id="Phobius"/>
    </source>
</evidence>
<dbReference type="PROSITE" id="PS50261">
    <property type="entry name" value="G_PROTEIN_RECEP_F2_4"/>
    <property type="match status" value="1"/>
</dbReference>
<comment type="caution">
    <text evidence="8">The sequence shown here is derived from an EMBL/GenBank/DDBJ whole genome shotgun (WGS) entry which is preliminary data.</text>
</comment>
<dbReference type="InterPro" id="IPR013933">
    <property type="entry name" value="CRC_Rsc7/Swp82"/>
</dbReference>
<feature type="compositionally biased region" description="Acidic residues" evidence="5">
    <location>
        <begin position="104"/>
        <end position="113"/>
    </location>
</feature>
<protein>
    <recommendedName>
        <fullName evidence="7">G-protein coupled receptors family 2 profile 2 domain-containing protein</fullName>
    </recommendedName>
</protein>
<dbReference type="InterPro" id="IPR000832">
    <property type="entry name" value="GPCR_2_secretin-like"/>
</dbReference>
<evidence type="ECO:0000313" key="9">
    <source>
        <dbReference type="Proteomes" id="UP000237631"/>
    </source>
</evidence>
<evidence type="ECO:0000256" key="4">
    <source>
        <dbReference type="ARBA" id="ARBA00023136"/>
    </source>
</evidence>
<dbReference type="Gene3D" id="1.20.1070.10">
    <property type="entry name" value="Rhodopsin 7-helix transmembrane proteins"/>
    <property type="match status" value="1"/>
</dbReference>
<dbReference type="GO" id="GO:0004930">
    <property type="term" value="F:G protein-coupled receptor activity"/>
    <property type="evidence" value="ECO:0007669"/>
    <property type="project" value="InterPro"/>
</dbReference>
<keyword evidence="4 6" id="KW-0472">Membrane</keyword>
<accession>A0A2S6BYZ2</accession>
<comment type="subcellular location">
    <subcellularLocation>
        <location evidence="1">Membrane</location>
        <topology evidence="1">Multi-pass membrane protein</topology>
    </subcellularLocation>
</comment>
<feature type="transmembrane region" description="Helical" evidence="6">
    <location>
        <begin position="624"/>
        <end position="645"/>
    </location>
</feature>
<dbReference type="Pfam" id="PF08624">
    <property type="entry name" value="CRC_subunit"/>
    <property type="match status" value="1"/>
</dbReference>
<feature type="transmembrane region" description="Helical" evidence="6">
    <location>
        <begin position="733"/>
        <end position="757"/>
    </location>
</feature>
<dbReference type="STRING" id="357750.A0A2S6BYZ2"/>
<feature type="region of interest" description="Disordered" evidence="5">
    <location>
        <begin position="411"/>
        <end position="439"/>
    </location>
</feature>
<feature type="transmembrane region" description="Helical" evidence="6">
    <location>
        <begin position="652"/>
        <end position="670"/>
    </location>
</feature>
<dbReference type="Pfam" id="PF00002">
    <property type="entry name" value="7tm_2"/>
    <property type="match status" value="1"/>
</dbReference>
<feature type="transmembrane region" description="Helical" evidence="6">
    <location>
        <begin position="929"/>
        <end position="949"/>
    </location>
</feature>
<proteinExistence type="predicted"/>
<dbReference type="GO" id="GO:0007166">
    <property type="term" value="P:cell surface receptor signaling pathway"/>
    <property type="evidence" value="ECO:0007669"/>
    <property type="project" value="InterPro"/>
</dbReference>
<dbReference type="GO" id="GO:0016020">
    <property type="term" value="C:membrane"/>
    <property type="evidence" value="ECO:0007669"/>
    <property type="project" value="UniProtKB-SubCell"/>
</dbReference>
<evidence type="ECO:0000313" key="8">
    <source>
        <dbReference type="EMBL" id="PPJ52689.1"/>
    </source>
</evidence>
<keyword evidence="2 6" id="KW-0812">Transmembrane</keyword>